<organism evidence="1 2">
    <name type="scientific">Trifolium pratense</name>
    <name type="common">Red clover</name>
    <dbReference type="NCBI Taxonomy" id="57577"/>
    <lineage>
        <taxon>Eukaryota</taxon>
        <taxon>Viridiplantae</taxon>
        <taxon>Streptophyta</taxon>
        <taxon>Embryophyta</taxon>
        <taxon>Tracheophyta</taxon>
        <taxon>Spermatophyta</taxon>
        <taxon>Magnoliopsida</taxon>
        <taxon>eudicotyledons</taxon>
        <taxon>Gunneridae</taxon>
        <taxon>Pentapetalae</taxon>
        <taxon>rosids</taxon>
        <taxon>fabids</taxon>
        <taxon>Fabales</taxon>
        <taxon>Fabaceae</taxon>
        <taxon>Papilionoideae</taxon>
        <taxon>50 kb inversion clade</taxon>
        <taxon>NPAAA clade</taxon>
        <taxon>Hologalegina</taxon>
        <taxon>IRL clade</taxon>
        <taxon>Trifolieae</taxon>
        <taxon>Trifolium</taxon>
    </lineage>
</organism>
<protein>
    <submittedName>
        <fullName evidence="1">Uncharacterized protein</fullName>
    </submittedName>
</protein>
<evidence type="ECO:0000313" key="1">
    <source>
        <dbReference type="EMBL" id="CAJ2633966.1"/>
    </source>
</evidence>
<comment type="caution">
    <text evidence="1">The sequence shown here is derived from an EMBL/GenBank/DDBJ whole genome shotgun (WGS) entry which is preliminary data.</text>
</comment>
<evidence type="ECO:0000313" key="2">
    <source>
        <dbReference type="Proteomes" id="UP001177021"/>
    </source>
</evidence>
<keyword evidence="2" id="KW-1185">Reference proteome</keyword>
<dbReference type="EMBL" id="CASHSV030000002">
    <property type="protein sequence ID" value="CAJ2633966.1"/>
    <property type="molecule type" value="Genomic_DNA"/>
</dbReference>
<sequence length="341" mass="40070">MLFEFNFVLFNIFLFNLYYLFYVRKAKAPTRKTRTPTTRRKNVITFEEGLKTLQEGIVKLFNILEGSEPNFTYEEHIRLYKTVFNLCSPNALPSYDQELYNLYKETCEDYIKSKVLPSLQEKQDETLLRVLLERWSTYKIITKRLTSFFSPLDRYLHLKYGLPNLEETSFLSFYNLVYEEMNQEIIHAIFTMIDRKLAGEKVEHTFVINTLDFYLKFVRKIVLESDYAATLMSETLAETISVDDDVDIIAVDKMNSEMLEMVFEYCKIVMHNNNGLMTDFELKDWIAQFLDVDPKTLLDLLTSACYMKVDSLMKLTWSKIDGIINGKTPEEISEIFGAADI</sequence>
<proteinExistence type="predicted"/>
<gene>
    <name evidence="1" type="ORF">MILVUS5_LOCUS4979</name>
</gene>
<dbReference type="Proteomes" id="UP001177021">
    <property type="component" value="Unassembled WGS sequence"/>
</dbReference>
<reference evidence="1" key="1">
    <citation type="submission" date="2023-10" db="EMBL/GenBank/DDBJ databases">
        <authorList>
            <person name="Rodriguez Cubillos JULIANA M."/>
            <person name="De Vega J."/>
        </authorList>
    </citation>
    <scope>NUCLEOTIDE SEQUENCE</scope>
</reference>
<name>A0ACB0INL4_TRIPR</name>
<accession>A0ACB0INL4</accession>